<accession>A0ABW2UYA3</accession>
<evidence type="ECO:0008006" key="5">
    <source>
        <dbReference type="Google" id="ProtNLM"/>
    </source>
</evidence>
<evidence type="ECO:0000256" key="1">
    <source>
        <dbReference type="SAM" id="Coils"/>
    </source>
</evidence>
<dbReference type="EMBL" id="JBHTGR010000021">
    <property type="protein sequence ID" value="MFC7747317.1"/>
    <property type="molecule type" value="Genomic_DNA"/>
</dbReference>
<comment type="caution">
    <text evidence="3">The sequence shown here is derived from an EMBL/GenBank/DDBJ whole genome shotgun (WGS) entry which is preliminary data.</text>
</comment>
<keyword evidence="2" id="KW-0472">Membrane</keyword>
<evidence type="ECO:0000256" key="2">
    <source>
        <dbReference type="SAM" id="Phobius"/>
    </source>
</evidence>
<protein>
    <recommendedName>
        <fullName evidence="5">Holin</fullName>
    </recommendedName>
</protein>
<name>A0ABW2UYA3_9BACI</name>
<gene>
    <name evidence="3" type="ORF">ACFQU8_08730</name>
</gene>
<dbReference type="Proteomes" id="UP001596620">
    <property type="component" value="Unassembled WGS sequence"/>
</dbReference>
<feature type="transmembrane region" description="Helical" evidence="2">
    <location>
        <begin position="63"/>
        <end position="87"/>
    </location>
</feature>
<sequence length="88" mass="10084">MVDRNDYGERLAALENEFKNHTDMLTRIDKKIDKQDYVPRNEIDERFEAQGKDVHGIKVTNRWAWGIAISSMIGLIAIGLTILKLILG</sequence>
<organism evidence="3 4">
    <name type="scientific">Lentibacillus kimchii</name>
    <dbReference type="NCBI Taxonomy" id="1542911"/>
    <lineage>
        <taxon>Bacteria</taxon>
        <taxon>Bacillati</taxon>
        <taxon>Bacillota</taxon>
        <taxon>Bacilli</taxon>
        <taxon>Bacillales</taxon>
        <taxon>Bacillaceae</taxon>
        <taxon>Lentibacillus</taxon>
    </lineage>
</organism>
<keyword evidence="1" id="KW-0175">Coiled coil</keyword>
<keyword evidence="2" id="KW-1133">Transmembrane helix</keyword>
<reference evidence="4" key="1">
    <citation type="journal article" date="2019" name="Int. J. Syst. Evol. Microbiol.">
        <title>The Global Catalogue of Microorganisms (GCM) 10K type strain sequencing project: providing services to taxonomists for standard genome sequencing and annotation.</title>
        <authorList>
            <consortium name="The Broad Institute Genomics Platform"/>
            <consortium name="The Broad Institute Genome Sequencing Center for Infectious Disease"/>
            <person name="Wu L."/>
            <person name="Ma J."/>
        </authorList>
    </citation>
    <scope>NUCLEOTIDE SEQUENCE [LARGE SCALE GENOMIC DNA]</scope>
    <source>
        <strain evidence="4">JCM 30234</strain>
    </source>
</reference>
<proteinExistence type="predicted"/>
<keyword evidence="2" id="KW-0812">Transmembrane</keyword>
<dbReference type="RefSeq" id="WP_382358835.1">
    <property type="nucleotide sequence ID" value="NZ_JBHTGR010000021.1"/>
</dbReference>
<feature type="coiled-coil region" evidence="1">
    <location>
        <begin position="4"/>
        <end position="31"/>
    </location>
</feature>
<evidence type="ECO:0000313" key="4">
    <source>
        <dbReference type="Proteomes" id="UP001596620"/>
    </source>
</evidence>
<evidence type="ECO:0000313" key="3">
    <source>
        <dbReference type="EMBL" id="MFC7747317.1"/>
    </source>
</evidence>
<keyword evidence="4" id="KW-1185">Reference proteome</keyword>